<dbReference type="RefSeq" id="WP_394846293.1">
    <property type="nucleotide sequence ID" value="NZ_CP089982.1"/>
</dbReference>
<keyword evidence="2" id="KW-0732">Signal</keyword>
<gene>
    <name evidence="3" type="ORF">LZC95_02365</name>
</gene>
<keyword evidence="4" id="KW-1185">Reference proteome</keyword>
<feature type="signal peptide" evidence="2">
    <location>
        <begin position="1"/>
        <end position="29"/>
    </location>
</feature>
<dbReference type="SUPFAM" id="SSF48452">
    <property type="entry name" value="TPR-like"/>
    <property type="match status" value="1"/>
</dbReference>
<evidence type="ECO:0000256" key="1">
    <source>
        <dbReference type="SAM" id="Coils"/>
    </source>
</evidence>
<protein>
    <recommendedName>
        <fullName evidence="5">Tetratricopeptide repeat protein</fullName>
    </recommendedName>
</protein>
<proteinExistence type="predicted"/>
<reference evidence="3 4" key="1">
    <citation type="submission" date="2021-12" db="EMBL/GenBank/DDBJ databases">
        <title>Discovery of the Pendulisporaceae a myxobacterial family with distinct sporulation behavior and unique specialized metabolism.</title>
        <authorList>
            <person name="Garcia R."/>
            <person name="Popoff A."/>
            <person name="Bader C.D."/>
            <person name="Loehr J."/>
            <person name="Walesch S."/>
            <person name="Walt C."/>
            <person name="Boldt J."/>
            <person name="Bunk B."/>
            <person name="Haeckl F.J.F.P.J."/>
            <person name="Gunesch A.P."/>
            <person name="Birkelbach J."/>
            <person name="Nuebel U."/>
            <person name="Pietschmann T."/>
            <person name="Bach T."/>
            <person name="Mueller R."/>
        </authorList>
    </citation>
    <scope>NUCLEOTIDE SEQUENCE [LARGE SCALE GENOMIC DNA]</scope>
    <source>
        <strain evidence="3 4">MSr12523</strain>
    </source>
</reference>
<accession>A0ABZ2KAH7</accession>
<evidence type="ECO:0008006" key="5">
    <source>
        <dbReference type="Google" id="ProtNLM"/>
    </source>
</evidence>
<evidence type="ECO:0000256" key="2">
    <source>
        <dbReference type="SAM" id="SignalP"/>
    </source>
</evidence>
<dbReference type="PROSITE" id="PS51257">
    <property type="entry name" value="PROKAR_LIPOPROTEIN"/>
    <property type="match status" value="1"/>
</dbReference>
<evidence type="ECO:0000313" key="4">
    <source>
        <dbReference type="Proteomes" id="UP001379533"/>
    </source>
</evidence>
<feature type="coiled-coil region" evidence="1">
    <location>
        <begin position="407"/>
        <end position="470"/>
    </location>
</feature>
<feature type="chain" id="PRO_5045428014" description="Tetratricopeptide repeat protein" evidence="2">
    <location>
        <begin position="30"/>
        <end position="529"/>
    </location>
</feature>
<dbReference type="InterPro" id="IPR011990">
    <property type="entry name" value="TPR-like_helical_dom_sf"/>
</dbReference>
<evidence type="ECO:0000313" key="3">
    <source>
        <dbReference type="EMBL" id="WXA95686.1"/>
    </source>
</evidence>
<sequence length="529" mass="57317">MMKLQKMVCAGVAAVLVCACSSLVPHTQARGFQGEVPERPRLGARIDRMGRALTGNALIEPMGPDDVADRRKEAYNRAAQADWPQFVPDLQAGLALYDGLDGQCGNQWLAATPARYATLARVLADDRIWIDSDVATCAEYLAVERAELEGGPHNDCGGRRPTDDVIDVFRSRLVNGSTAGVDDGVPYDDRVHSATDFPFLAAPAVTTSSVIAIENLDRQIAQRGDEPGVEELLLARARFFADYEALDRASSMAEGRFRTAGDLLRRARARSAVHRFGDALADVEAAERAGSNAEEVAALRASILVAMGRAAEVLPQLEERVARHPGFATRSALAGAYAALNRFEEADRAYVAALGDLDTTLPFPHAWIHFARALMWTERAGEAVRGEASYRQALAHLPEFATANIHLAELEMARGDATSALARLERVVAASGEPEALGLLGAWHVRTGEAERGRREIARARQRFEALLARHPLAFADHAAEFYLGPGADAGRGLKLAQLNLSNRETDRARALVSQAQRRLKCIADNSCK</sequence>
<dbReference type="Proteomes" id="UP001379533">
    <property type="component" value="Chromosome"/>
</dbReference>
<dbReference type="EMBL" id="CP089982">
    <property type="protein sequence ID" value="WXA95686.1"/>
    <property type="molecule type" value="Genomic_DNA"/>
</dbReference>
<organism evidence="3 4">
    <name type="scientific">Pendulispora brunnea</name>
    <dbReference type="NCBI Taxonomy" id="2905690"/>
    <lineage>
        <taxon>Bacteria</taxon>
        <taxon>Pseudomonadati</taxon>
        <taxon>Myxococcota</taxon>
        <taxon>Myxococcia</taxon>
        <taxon>Myxococcales</taxon>
        <taxon>Sorangiineae</taxon>
        <taxon>Pendulisporaceae</taxon>
        <taxon>Pendulispora</taxon>
    </lineage>
</organism>
<keyword evidence="1" id="KW-0175">Coiled coil</keyword>
<dbReference type="Gene3D" id="1.25.40.10">
    <property type="entry name" value="Tetratricopeptide repeat domain"/>
    <property type="match status" value="1"/>
</dbReference>
<name>A0ABZ2KAH7_9BACT</name>